<dbReference type="Proteomes" id="UP001054945">
    <property type="component" value="Unassembled WGS sequence"/>
</dbReference>
<dbReference type="PANTHER" id="PTHR12378:SF7">
    <property type="entry name" value="DESUMOYLATING ISOPEPTIDASE 1"/>
    <property type="match status" value="1"/>
</dbReference>
<dbReference type="InterPro" id="IPR042266">
    <property type="entry name" value="PPPDE_sf"/>
</dbReference>
<dbReference type="Gene3D" id="3.90.1720.30">
    <property type="entry name" value="PPPDE domains"/>
    <property type="match status" value="1"/>
</dbReference>
<dbReference type="PROSITE" id="PS51858">
    <property type="entry name" value="PPPDE"/>
    <property type="match status" value="1"/>
</dbReference>
<organism evidence="6 7">
    <name type="scientific">Caerostris extrusa</name>
    <name type="common">Bark spider</name>
    <name type="synonym">Caerostris bankana</name>
    <dbReference type="NCBI Taxonomy" id="172846"/>
    <lineage>
        <taxon>Eukaryota</taxon>
        <taxon>Metazoa</taxon>
        <taxon>Ecdysozoa</taxon>
        <taxon>Arthropoda</taxon>
        <taxon>Chelicerata</taxon>
        <taxon>Arachnida</taxon>
        <taxon>Araneae</taxon>
        <taxon>Araneomorphae</taxon>
        <taxon>Entelegynae</taxon>
        <taxon>Araneoidea</taxon>
        <taxon>Araneidae</taxon>
        <taxon>Caerostris</taxon>
    </lineage>
</organism>
<evidence type="ECO:0000256" key="2">
    <source>
        <dbReference type="ARBA" id="ARBA00022670"/>
    </source>
</evidence>
<feature type="region of interest" description="Disordered" evidence="4">
    <location>
        <begin position="426"/>
        <end position="452"/>
    </location>
</feature>
<evidence type="ECO:0000259" key="5">
    <source>
        <dbReference type="PROSITE" id="PS51858"/>
    </source>
</evidence>
<keyword evidence="7" id="KW-1185">Reference proteome</keyword>
<dbReference type="Pfam" id="PF05903">
    <property type="entry name" value="Peptidase_C97"/>
    <property type="match status" value="1"/>
</dbReference>
<feature type="compositionally biased region" description="Polar residues" evidence="4">
    <location>
        <begin position="339"/>
        <end position="351"/>
    </location>
</feature>
<evidence type="ECO:0000256" key="1">
    <source>
        <dbReference type="ARBA" id="ARBA00008140"/>
    </source>
</evidence>
<comment type="similarity">
    <text evidence="1">Belongs to the DeSI family.</text>
</comment>
<sequence>MDGGYWNSVDSFAMTIAAFLKQPKLLSQSASISHCVQFLLSIGSRDLFFIPAGIERVRPSSLSLSEITLCRKCGLPLHTIIALQQVHLSRPIRERAPTVECIVWNSWISNAFGRVSGKSWTAVREGSSARGRPGRVDWQRQGRRTRKERMESNGDVERPELLAETSFDVLLYIYDLSKELAKSFKKILKGKPLPGIWHTGLVAYGREYYFGSTGIESCRPGETILGEPDQILTLGKTELPYSVFLEYIFALGESTYRPGSYHLLEHNCNCFSQEVCQFLTGGPIPAEIRELPHEISASKNLSSALKEYFNKLSLRAEGSRGISFGAQKERVAEEHRNGHASSAQPRPQQNGTRRKKSSSGLSDKQPKQPKEQPQQVQEEAPAPLQEAQPLQPPAMSNGSAPQEAEAIPQEASNGAAEELNNGAGRVLLNDDEDEGGQTAYAPRKARRYDDPPVLFPDVDGAALLRRIVELVEGQMTPEQNKDLNEFLEYLTTDGGAWALGASHLETVGRLLNDRNLHPEVPVLTLRMFQAAALKEDIILLLHQDRERHHLMTYFYKIESLSLEEQTEVCGLMCNLCSNGSSYDWLTYISEWEEDGKPCNNSRVTVRVAVHGLLAEHPETKERGCALVYNLALKKELFDDIASELAMAVLQFLQTPPVEEMLFQSLTALYRFMCISYNEIPALMKMMGPDVEAFRGVSARVDPVVEEIQMKLRVAR</sequence>
<gene>
    <name evidence="6" type="primary">Desi1</name>
    <name evidence="6" type="ORF">CEXT_733111</name>
</gene>
<dbReference type="GO" id="GO:0070646">
    <property type="term" value="P:protein modification by small protein removal"/>
    <property type="evidence" value="ECO:0007669"/>
    <property type="project" value="TreeGrafter"/>
</dbReference>
<dbReference type="AlphaFoldDB" id="A0AAV4QW15"/>
<comment type="caution">
    <text evidence="6">The sequence shown here is derived from an EMBL/GenBank/DDBJ whole genome shotgun (WGS) entry which is preliminary data.</text>
</comment>
<evidence type="ECO:0000256" key="3">
    <source>
        <dbReference type="ARBA" id="ARBA00022801"/>
    </source>
</evidence>
<dbReference type="SMART" id="SM01179">
    <property type="entry name" value="DUF862"/>
    <property type="match status" value="1"/>
</dbReference>
<keyword evidence="2" id="KW-0645">Protease</keyword>
<dbReference type="InterPro" id="IPR008580">
    <property type="entry name" value="PPPDE_dom"/>
</dbReference>
<dbReference type="GO" id="GO:0008233">
    <property type="term" value="F:peptidase activity"/>
    <property type="evidence" value="ECO:0007669"/>
    <property type="project" value="UniProtKB-KW"/>
</dbReference>
<accession>A0AAV4QW15</accession>
<reference evidence="6 7" key="1">
    <citation type="submission" date="2021-06" db="EMBL/GenBank/DDBJ databases">
        <title>Caerostris extrusa draft genome.</title>
        <authorList>
            <person name="Kono N."/>
            <person name="Arakawa K."/>
        </authorList>
    </citation>
    <scope>NUCLEOTIDE SEQUENCE [LARGE SCALE GENOMIC DNA]</scope>
</reference>
<feature type="region of interest" description="Disordered" evidence="4">
    <location>
        <begin position="330"/>
        <end position="413"/>
    </location>
</feature>
<protein>
    <submittedName>
        <fullName evidence="6">Desumoylating isopeptidase 1</fullName>
    </submittedName>
</protein>
<dbReference type="GO" id="GO:0006508">
    <property type="term" value="P:proteolysis"/>
    <property type="evidence" value="ECO:0007669"/>
    <property type="project" value="UniProtKB-KW"/>
</dbReference>
<feature type="compositionally biased region" description="Low complexity" evidence="4">
    <location>
        <begin position="371"/>
        <end position="389"/>
    </location>
</feature>
<evidence type="ECO:0000256" key="4">
    <source>
        <dbReference type="SAM" id="MobiDB-lite"/>
    </source>
</evidence>
<dbReference type="PANTHER" id="PTHR12378">
    <property type="entry name" value="DESUMOYLATING ISOPEPTIDASE"/>
    <property type="match status" value="1"/>
</dbReference>
<feature type="region of interest" description="Disordered" evidence="4">
    <location>
        <begin position="125"/>
        <end position="154"/>
    </location>
</feature>
<feature type="compositionally biased region" description="Low complexity" evidence="4">
    <location>
        <begin position="400"/>
        <end position="411"/>
    </location>
</feature>
<proteinExistence type="inferred from homology"/>
<dbReference type="EMBL" id="BPLR01007051">
    <property type="protein sequence ID" value="GIY14228.1"/>
    <property type="molecule type" value="Genomic_DNA"/>
</dbReference>
<name>A0AAV4QW15_CAEEX</name>
<evidence type="ECO:0000313" key="6">
    <source>
        <dbReference type="EMBL" id="GIY14228.1"/>
    </source>
</evidence>
<keyword evidence="3" id="KW-0378">Hydrolase</keyword>
<feature type="domain" description="PPPDE" evidence="5">
    <location>
        <begin position="167"/>
        <end position="303"/>
    </location>
</feature>
<evidence type="ECO:0000313" key="7">
    <source>
        <dbReference type="Proteomes" id="UP001054945"/>
    </source>
</evidence>